<dbReference type="Gene3D" id="3.30.70.1060">
    <property type="entry name" value="Dimeric alpha+beta barrel"/>
    <property type="match status" value="1"/>
</dbReference>
<dbReference type="Pfam" id="PF03795">
    <property type="entry name" value="YCII"/>
    <property type="match status" value="1"/>
</dbReference>
<dbReference type="AlphaFoldDB" id="A0A841BJN4"/>
<feature type="domain" description="YCII-related" evidence="2">
    <location>
        <begin position="47"/>
        <end position="113"/>
    </location>
</feature>
<dbReference type="PANTHER" id="PTHR35174">
    <property type="entry name" value="BLL7171 PROTEIN-RELATED"/>
    <property type="match status" value="1"/>
</dbReference>
<comment type="similarity">
    <text evidence="1">Belongs to the YciI family.</text>
</comment>
<accession>A0A841BJN4</accession>
<protein>
    <recommendedName>
        <fullName evidence="2">YCII-related domain-containing protein</fullName>
    </recommendedName>
</protein>
<evidence type="ECO:0000256" key="1">
    <source>
        <dbReference type="ARBA" id="ARBA00007689"/>
    </source>
</evidence>
<comment type="caution">
    <text evidence="3">The sequence shown here is derived from an EMBL/GenBank/DDBJ whole genome shotgun (WGS) entry which is preliminary data.</text>
</comment>
<reference evidence="3 4" key="1">
    <citation type="submission" date="2020-08" db="EMBL/GenBank/DDBJ databases">
        <title>Sequencing the genomes of 1000 actinobacteria strains.</title>
        <authorList>
            <person name="Klenk H.-P."/>
        </authorList>
    </citation>
    <scope>NUCLEOTIDE SEQUENCE [LARGE SCALE GENOMIC DNA]</scope>
    <source>
        <strain evidence="3 4">DSM 45362</strain>
    </source>
</reference>
<dbReference type="RefSeq" id="WP_184831298.1">
    <property type="nucleotide sequence ID" value="NZ_JACHMN010000001.1"/>
</dbReference>
<organism evidence="3 4">
    <name type="scientific">Allocatelliglobosispora scoriae</name>
    <dbReference type="NCBI Taxonomy" id="643052"/>
    <lineage>
        <taxon>Bacteria</taxon>
        <taxon>Bacillati</taxon>
        <taxon>Actinomycetota</taxon>
        <taxon>Actinomycetes</taxon>
        <taxon>Micromonosporales</taxon>
        <taxon>Micromonosporaceae</taxon>
        <taxon>Allocatelliglobosispora</taxon>
    </lineage>
</organism>
<dbReference type="SUPFAM" id="SSF54909">
    <property type="entry name" value="Dimeric alpha+beta barrel"/>
    <property type="match status" value="1"/>
</dbReference>
<evidence type="ECO:0000259" key="2">
    <source>
        <dbReference type="Pfam" id="PF03795"/>
    </source>
</evidence>
<dbReference type="InterPro" id="IPR011008">
    <property type="entry name" value="Dimeric_a/b-barrel"/>
</dbReference>
<proteinExistence type="inferred from homology"/>
<gene>
    <name evidence="3" type="ORF">F4553_000409</name>
</gene>
<sequence>MKYLMLVCVEDKGAVVEAGRPAGVAPVEVDIDSWVEEMDGRGARLMGDRVRPGSDATVVRVVNGEVLLTDGPYAETKDLIAGFDVIECADLDEAIQIAAKHPMSRGGVLELRAFWTD</sequence>
<dbReference type="Proteomes" id="UP000587527">
    <property type="component" value="Unassembled WGS sequence"/>
</dbReference>
<evidence type="ECO:0000313" key="3">
    <source>
        <dbReference type="EMBL" id="MBB5867030.1"/>
    </source>
</evidence>
<dbReference type="PANTHER" id="PTHR35174:SF3">
    <property type="entry name" value="BLL7171 PROTEIN"/>
    <property type="match status" value="1"/>
</dbReference>
<name>A0A841BJN4_9ACTN</name>
<dbReference type="InterPro" id="IPR005545">
    <property type="entry name" value="YCII"/>
</dbReference>
<keyword evidence="4" id="KW-1185">Reference proteome</keyword>
<evidence type="ECO:0000313" key="4">
    <source>
        <dbReference type="Proteomes" id="UP000587527"/>
    </source>
</evidence>
<dbReference type="EMBL" id="JACHMN010000001">
    <property type="protein sequence ID" value="MBB5867030.1"/>
    <property type="molecule type" value="Genomic_DNA"/>
</dbReference>